<reference evidence="6" key="1">
    <citation type="journal article" date="2014" name="Int. J. Syst. Evol. Microbiol.">
        <title>Complete genome sequence of Corynebacterium casei LMG S-19264T (=DSM 44701T), isolated from a smear-ripened cheese.</title>
        <authorList>
            <consortium name="US DOE Joint Genome Institute (JGI-PGF)"/>
            <person name="Walter F."/>
            <person name="Albersmeier A."/>
            <person name="Kalinowski J."/>
            <person name="Ruckert C."/>
        </authorList>
    </citation>
    <scope>NUCLEOTIDE SEQUENCE</scope>
    <source>
        <strain evidence="6">JCM 15325</strain>
    </source>
</reference>
<sequence>MTERHLIYVVSDSLGETAESVVWAAASQFGQMNVEIEQFSFVRDTKKIDDLIVSAKKDHAFVVFTLVMANLSRYFTVKAKEAGIQYLDLMSEMVSGLSNFLGKQPLGEPGLSHQLDEDYFRKIEAIEFAVKYDDCKDQRGILFADIVLIGISRTSKTPLSQFLAVKKYKVANVPIVPEVDPPEELFKIDPKRCFGLKISTERLNSIRMERLAALGLDGGANYANSDRINEELRYFDEIVQRVGCRVIDVSLRAVEETANEILKYMSEIA</sequence>
<dbReference type="HAMAP" id="MF_00921">
    <property type="entry name" value="PDRP"/>
    <property type="match status" value="1"/>
</dbReference>
<dbReference type="Proteomes" id="UP000654670">
    <property type="component" value="Unassembled WGS sequence"/>
</dbReference>
<comment type="similarity">
    <text evidence="5">Belongs to the pyruvate, phosphate/water dikinase regulatory protein family. PDRP subfamily.</text>
</comment>
<comment type="catalytic activity">
    <reaction evidence="5">
        <text>N(tele)-phospho-L-histidyl/L-threonyl-[pyruvate, phosphate dikinase] + ADP = N(tele)-phospho-L-histidyl/O-phospho-L-threonyl-[pyruvate, phosphate dikinase] + AMP + H(+)</text>
        <dbReference type="Rhea" id="RHEA:43692"/>
        <dbReference type="Rhea" id="RHEA-COMP:10650"/>
        <dbReference type="Rhea" id="RHEA-COMP:10651"/>
        <dbReference type="ChEBI" id="CHEBI:15378"/>
        <dbReference type="ChEBI" id="CHEBI:30013"/>
        <dbReference type="ChEBI" id="CHEBI:61977"/>
        <dbReference type="ChEBI" id="CHEBI:83586"/>
        <dbReference type="ChEBI" id="CHEBI:456215"/>
        <dbReference type="ChEBI" id="CHEBI:456216"/>
        <dbReference type="EC" id="2.7.11.32"/>
    </reaction>
</comment>
<dbReference type="AlphaFoldDB" id="A0A917RVL9"/>
<evidence type="ECO:0000256" key="5">
    <source>
        <dbReference type="HAMAP-Rule" id="MF_00921"/>
    </source>
</evidence>
<evidence type="ECO:0000256" key="1">
    <source>
        <dbReference type="ARBA" id="ARBA00022527"/>
    </source>
</evidence>
<gene>
    <name evidence="6" type="primary">yqfL</name>
    <name evidence="6" type="ORF">GCM10007968_00230</name>
</gene>
<keyword evidence="6" id="KW-0670">Pyruvate</keyword>
<evidence type="ECO:0000313" key="7">
    <source>
        <dbReference type="Proteomes" id="UP000654670"/>
    </source>
</evidence>
<dbReference type="Pfam" id="PF03618">
    <property type="entry name" value="Kinase-PPPase"/>
    <property type="match status" value="1"/>
</dbReference>
<keyword evidence="4 5" id="KW-0418">Kinase</keyword>
<evidence type="ECO:0000313" key="6">
    <source>
        <dbReference type="EMBL" id="GGL40206.1"/>
    </source>
</evidence>
<dbReference type="EC" id="2.7.4.27" evidence="5"/>
<dbReference type="GO" id="GO:0005524">
    <property type="term" value="F:ATP binding"/>
    <property type="evidence" value="ECO:0007669"/>
    <property type="project" value="InterPro"/>
</dbReference>
<comment type="caution">
    <text evidence="6">The sequence shown here is derived from an EMBL/GenBank/DDBJ whole genome shotgun (WGS) entry which is preliminary data.</text>
</comment>
<evidence type="ECO:0000256" key="2">
    <source>
        <dbReference type="ARBA" id="ARBA00022679"/>
    </source>
</evidence>
<evidence type="ECO:0000256" key="4">
    <source>
        <dbReference type="ARBA" id="ARBA00022777"/>
    </source>
</evidence>
<accession>A0A917RVL9</accession>
<dbReference type="RefSeq" id="WP_188800571.1">
    <property type="nucleotide sequence ID" value="NZ_BMOK01000001.1"/>
</dbReference>
<name>A0A917RVL9_9BACL</name>
<keyword evidence="2 5" id="KW-0808">Transferase</keyword>
<proteinExistence type="inferred from homology"/>
<keyword evidence="3 5" id="KW-0547">Nucleotide-binding</keyword>
<dbReference type="NCBIfam" id="NF003742">
    <property type="entry name" value="PRK05339.1"/>
    <property type="match status" value="1"/>
</dbReference>
<reference evidence="6" key="2">
    <citation type="submission" date="2020-09" db="EMBL/GenBank/DDBJ databases">
        <authorList>
            <person name="Sun Q."/>
            <person name="Ohkuma M."/>
        </authorList>
    </citation>
    <scope>NUCLEOTIDE SEQUENCE</scope>
    <source>
        <strain evidence="6">JCM 15325</strain>
    </source>
</reference>
<keyword evidence="7" id="KW-1185">Reference proteome</keyword>
<dbReference type="PANTHER" id="PTHR31756">
    <property type="entry name" value="PYRUVATE, PHOSPHATE DIKINASE REGULATORY PROTEIN 1, CHLOROPLASTIC"/>
    <property type="match status" value="1"/>
</dbReference>
<keyword evidence="1 5" id="KW-0723">Serine/threonine-protein kinase</keyword>
<dbReference type="InterPro" id="IPR026565">
    <property type="entry name" value="PPDK_reg"/>
</dbReference>
<protein>
    <recommendedName>
        <fullName evidence="5">Putative pyruvate, phosphate dikinase regulatory protein</fullName>
        <shortName evidence="5">PPDK regulatory protein</shortName>
        <ecNumber evidence="5">2.7.11.32</ecNumber>
        <ecNumber evidence="5">2.7.4.27</ecNumber>
    </recommendedName>
</protein>
<dbReference type="GO" id="GO:0004674">
    <property type="term" value="F:protein serine/threonine kinase activity"/>
    <property type="evidence" value="ECO:0007669"/>
    <property type="project" value="UniProtKB-UniRule"/>
</dbReference>
<dbReference type="InterPro" id="IPR005177">
    <property type="entry name" value="Kinase-pyrophosphorylase"/>
</dbReference>
<dbReference type="PANTHER" id="PTHR31756:SF3">
    <property type="entry name" value="PYRUVATE, PHOSPHATE DIKINASE REGULATORY PROTEIN 1, CHLOROPLASTIC"/>
    <property type="match status" value="1"/>
</dbReference>
<dbReference type="GO" id="GO:0016776">
    <property type="term" value="F:phosphotransferase activity, phosphate group as acceptor"/>
    <property type="evidence" value="ECO:0007669"/>
    <property type="project" value="UniProtKB-UniRule"/>
</dbReference>
<evidence type="ECO:0000256" key="3">
    <source>
        <dbReference type="ARBA" id="ARBA00022741"/>
    </source>
</evidence>
<dbReference type="EMBL" id="BMOK01000001">
    <property type="protein sequence ID" value="GGL40206.1"/>
    <property type="molecule type" value="Genomic_DNA"/>
</dbReference>
<organism evidence="6 7">
    <name type="scientific">Sporolactobacillus putidus</name>
    <dbReference type="NCBI Taxonomy" id="492735"/>
    <lineage>
        <taxon>Bacteria</taxon>
        <taxon>Bacillati</taxon>
        <taxon>Bacillota</taxon>
        <taxon>Bacilli</taxon>
        <taxon>Bacillales</taxon>
        <taxon>Sporolactobacillaceae</taxon>
        <taxon>Sporolactobacillus</taxon>
    </lineage>
</organism>
<feature type="binding site" evidence="5">
    <location>
        <begin position="150"/>
        <end position="157"/>
    </location>
    <ligand>
        <name>ADP</name>
        <dbReference type="ChEBI" id="CHEBI:456216"/>
    </ligand>
</feature>
<comment type="function">
    <text evidence="5">Bifunctional serine/threonine kinase and phosphorylase involved in the regulation of the pyruvate, phosphate dikinase (PPDK) by catalyzing its phosphorylation/dephosphorylation.</text>
</comment>
<comment type="catalytic activity">
    <reaction evidence="5">
        <text>N(tele)-phospho-L-histidyl/O-phospho-L-threonyl-[pyruvate, phosphate dikinase] + phosphate + H(+) = N(tele)-phospho-L-histidyl/L-threonyl-[pyruvate, phosphate dikinase] + diphosphate</text>
        <dbReference type="Rhea" id="RHEA:43696"/>
        <dbReference type="Rhea" id="RHEA-COMP:10650"/>
        <dbReference type="Rhea" id="RHEA-COMP:10651"/>
        <dbReference type="ChEBI" id="CHEBI:15378"/>
        <dbReference type="ChEBI" id="CHEBI:30013"/>
        <dbReference type="ChEBI" id="CHEBI:33019"/>
        <dbReference type="ChEBI" id="CHEBI:43474"/>
        <dbReference type="ChEBI" id="CHEBI:61977"/>
        <dbReference type="ChEBI" id="CHEBI:83586"/>
        <dbReference type="EC" id="2.7.4.27"/>
    </reaction>
</comment>
<dbReference type="EC" id="2.7.11.32" evidence="5"/>
<dbReference type="GO" id="GO:0043531">
    <property type="term" value="F:ADP binding"/>
    <property type="evidence" value="ECO:0007669"/>
    <property type="project" value="UniProtKB-UniRule"/>
</dbReference>